<keyword evidence="6" id="KW-0411">Iron-sulfur</keyword>
<dbReference type="GO" id="GO:0051536">
    <property type="term" value="F:iron-sulfur cluster binding"/>
    <property type="evidence" value="ECO:0007669"/>
    <property type="project" value="UniProtKB-KW"/>
</dbReference>
<dbReference type="GO" id="GO:0016787">
    <property type="term" value="F:hydrolase activity"/>
    <property type="evidence" value="ECO:0007669"/>
    <property type="project" value="UniProtKB-KW"/>
</dbReference>
<reference evidence="8 9" key="2">
    <citation type="journal article" date="2016" name="Genome Announc.">
        <title>Draft Genome Sequence of a Biocontrol Rhizobacterium, Chryseobacterium kwangjuense Strain KJ1R5, Isolated from Pepper (Capsicum annuum).</title>
        <authorList>
            <person name="Jeong J.J."/>
            <person name="Park H."/>
            <person name="Park B.H."/>
            <person name="Mannaa M."/>
            <person name="Sang M.K."/>
            <person name="Choi I.G."/>
            <person name="Kim K.D."/>
        </authorList>
    </citation>
    <scope>NUCLEOTIDE SEQUENCE [LARGE SCALE GENOMIC DNA]</scope>
    <source>
        <strain evidence="8 9">KJ1R5</strain>
    </source>
</reference>
<dbReference type="GO" id="GO:0046872">
    <property type="term" value="F:metal ion binding"/>
    <property type="evidence" value="ECO:0007669"/>
    <property type="project" value="UniProtKB-KW"/>
</dbReference>
<dbReference type="InterPro" id="IPR011604">
    <property type="entry name" value="PDDEXK-like_dom_sf"/>
</dbReference>
<dbReference type="SUPFAM" id="SSF52980">
    <property type="entry name" value="Restriction endonuclease-like"/>
    <property type="match status" value="1"/>
</dbReference>
<comment type="caution">
    <text evidence="8">The sequence shown here is derived from an EMBL/GenBank/DDBJ whole genome shotgun (WGS) entry which is preliminary data.</text>
</comment>
<name>A0A135WJL9_9FLAO</name>
<keyword evidence="4" id="KW-0378">Hydrolase</keyword>
<gene>
    <name evidence="8" type="ORF">AU378_05000</name>
</gene>
<proteinExistence type="predicted"/>
<keyword evidence="5" id="KW-0408">Iron</keyword>
<dbReference type="Pfam" id="PF12705">
    <property type="entry name" value="PDDEXK_1"/>
    <property type="match status" value="1"/>
</dbReference>
<feature type="domain" description="PD-(D/E)XK endonuclease-like" evidence="7">
    <location>
        <begin position="15"/>
        <end position="270"/>
    </location>
</feature>
<dbReference type="PANTHER" id="PTHR36531">
    <property type="entry name" value="CRISPR-ASSOCIATED EXONUCLEASE CAS4"/>
    <property type="match status" value="1"/>
</dbReference>
<dbReference type="InterPro" id="IPR038726">
    <property type="entry name" value="PDDEXK_AddAB-type"/>
</dbReference>
<evidence type="ECO:0000313" key="9">
    <source>
        <dbReference type="Proteomes" id="UP000070513"/>
    </source>
</evidence>
<dbReference type="GO" id="GO:0004518">
    <property type="term" value="F:nuclease activity"/>
    <property type="evidence" value="ECO:0007669"/>
    <property type="project" value="UniProtKB-KW"/>
</dbReference>
<dbReference type="InterPro" id="IPR011335">
    <property type="entry name" value="Restrct_endonuc-II-like"/>
</dbReference>
<dbReference type="Proteomes" id="UP000070513">
    <property type="component" value="Unassembled WGS sequence"/>
</dbReference>
<evidence type="ECO:0000256" key="6">
    <source>
        <dbReference type="ARBA" id="ARBA00023014"/>
    </source>
</evidence>
<evidence type="ECO:0000256" key="4">
    <source>
        <dbReference type="ARBA" id="ARBA00022801"/>
    </source>
</evidence>
<accession>A0A135WJL9</accession>
<dbReference type="OrthoDB" id="2781884at2"/>
<keyword evidence="2" id="KW-0540">Nuclease</keyword>
<evidence type="ECO:0000256" key="3">
    <source>
        <dbReference type="ARBA" id="ARBA00022723"/>
    </source>
</evidence>
<evidence type="ECO:0000313" key="8">
    <source>
        <dbReference type="EMBL" id="KXH85114.1"/>
    </source>
</evidence>
<organism evidence="8 9">
    <name type="scientific">Chryseobacterium kwangjuense</name>
    <dbReference type="NCBI Taxonomy" id="267125"/>
    <lineage>
        <taxon>Bacteria</taxon>
        <taxon>Pseudomonadati</taxon>
        <taxon>Bacteroidota</taxon>
        <taxon>Flavobacteriia</taxon>
        <taxon>Flavobacteriales</taxon>
        <taxon>Weeksellaceae</taxon>
        <taxon>Chryseobacterium group</taxon>
        <taxon>Chryseobacterium</taxon>
    </lineage>
</organism>
<dbReference type="AlphaFoldDB" id="A0A135WJL9"/>
<keyword evidence="3" id="KW-0479">Metal-binding</keyword>
<dbReference type="PANTHER" id="PTHR36531:SF6">
    <property type="entry name" value="DNA REPLICATION ATP-DEPENDENT HELICASE_NUCLEASE DNA2"/>
    <property type="match status" value="1"/>
</dbReference>
<evidence type="ECO:0000256" key="2">
    <source>
        <dbReference type="ARBA" id="ARBA00022722"/>
    </source>
</evidence>
<dbReference type="RefSeq" id="WP_062648622.1">
    <property type="nucleotide sequence ID" value="NZ_LPUR01000001.1"/>
</dbReference>
<protein>
    <recommendedName>
        <fullName evidence="7">PD-(D/E)XK endonuclease-like domain-containing protein</fullName>
    </recommendedName>
</protein>
<evidence type="ECO:0000259" key="7">
    <source>
        <dbReference type="Pfam" id="PF12705"/>
    </source>
</evidence>
<dbReference type="InterPro" id="IPR051827">
    <property type="entry name" value="Cas4_exonuclease"/>
</dbReference>
<evidence type="ECO:0000256" key="1">
    <source>
        <dbReference type="ARBA" id="ARBA00001966"/>
    </source>
</evidence>
<dbReference type="EMBL" id="LPUR01000001">
    <property type="protein sequence ID" value="KXH85114.1"/>
    <property type="molecule type" value="Genomic_DNA"/>
</dbReference>
<sequence>MMNKIGEINFKEIKRISPSQFYSMKNCAYKSLLAEAFEKKPLLPLSPNAYFGTVLHKMLELIAKGIVKDEDDFNAEFDKQVKALEEDLRQKGFGFFVPLKIRLRNFGLKKIQLKKHLRSKSEQSASFSNSKFHSEKWFESQDKLIGGKVDLVIENGNEIEILDFKTGAITQDCLDDEGEIYSDVKNEYKEQLKLYAYLYFENTNKFPTDLSLVDLTKQKFPVEFSEEECKALFDEAKNLLTSTNDCINTKSFSANPKEENCKYCLYRPACSFFHKKLETDYSFNDVLGEIKDVKKFQNGNVTVFLQNENKNLIIKNFSSKMFDELNSHKDKQIRIYHVRKESTEFVYSITETTMIYG</sequence>
<comment type="cofactor">
    <cofactor evidence="1">
        <name>[4Fe-4S] cluster</name>
        <dbReference type="ChEBI" id="CHEBI:49883"/>
    </cofactor>
</comment>
<evidence type="ECO:0000256" key="5">
    <source>
        <dbReference type="ARBA" id="ARBA00023004"/>
    </source>
</evidence>
<dbReference type="Gene3D" id="3.90.320.10">
    <property type="match status" value="1"/>
</dbReference>
<reference evidence="9" key="1">
    <citation type="submission" date="2015-12" db="EMBL/GenBank/DDBJ databases">
        <title>Genome sequence of a biocontrol rhizobacterium Chryseobacterium kwangjuense strain KJ1R5 isolated from pepper (Capsicum annuum L.).</title>
        <authorList>
            <person name="Jeong J.-J."/>
            <person name="Park H."/>
            <person name="Mannaa M."/>
            <person name="Sang M.K."/>
            <person name="Choi I.-G."/>
            <person name="Kim K.D."/>
        </authorList>
    </citation>
    <scope>NUCLEOTIDE SEQUENCE [LARGE SCALE GENOMIC DNA]</scope>
    <source>
        <strain evidence="9">KJ1R5</strain>
    </source>
</reference>